<dbReference type="PANTHER" id="PTHR47331">
    <property type="entry name" value="PHD-TYPE DOMAIN-CONTAINING PROTEIN"/>
    <property type="match status" value="1"/>
</dbReference>
<sequence length="254" mass="28909">MAAKTRATAVKRLSLLRLEVKGALTALRLIRFAQEALQLDIYSISCWGDSKVTLAWVWSATSCLKPLCGKDPTVGGACVLEALPWENSLLPPNEDRKPHDALLVSVLAHTTVQRHRKAVPDQRPLPALCEELPLLEIDADQVLRDLVGQRIQWKFIPPRAPWMKDYWERLIWTTKESLRKVLGQALLSDEELWTFLCEVDACLNARPLTLVEEATDELVPLSPFQLLTGRTYADLREVEDQHRNWHSPERRHGS</sequence>
<name>A0A0V0RVL6_9BILA</name>
<dbReference type="GO" id="GO:0003676">
    <property type="term" value="F:nucleic acid binding"/>
    <property type="evidence" value="ECO:0007669"/>
    <property type="project" value="InterPro"/>
</dbReference>
<gene>
    <name evidence="1" type="ORF">T07_12759</name>
</gene>
<dbReference type="EMBL" id="JYDL01000072">
    <property type="protein sequence ID" value="KRX18513.1"/>
    <property type="molecule type" value="Genomic_DNA"/>
</dbReference>
<dbReference type="PANTHER" id="PTHR47331:SF1">
    <property type="entry name" value="GAG-LIKE PROTEIN"/>
    <property type="match status" value="1"/>
</dbReference>
<proteinExistence type="predicted"/>
<dbReference type="OrthoDB" id="5862077at2759"/>
<dbReference type="STRING" id="6336.A0A0V0RVL6"/>
<keyword evidence="2" id="KW-1185">Reference proteome</keyword>
<evidence type="ECO:0000313" key="2">
    <source>
        <dbReference type="Proteomes" id="UP000054630"/>
    </source>
</evidence>
<accession>A0A0V0RVL6</accession>
<dbReference type="Proteomes" id="UP000054630">
    <property type="component" value="Unassembled WGS sequence"/>
</dbReference>
<organism evidence="1 2">
    <name type="scientific">Trichinella nelsoni</name>
    <dbReference type="NCBI Taxonomy" id="6336"/>
    <lineage>
        <taxon>Eukaryota</taxon>
        <taxon>Metazoa</taxon>
        <taxon>Ecdysozoa</taxon>
        <taxon>Nematoda</taxon>
        <taxon>Enoplea</taxon>
        <taxon>Dorylaimia</taxon>
        <taxon>Trichinellida</taxon>
        <taxon>Trichinellidae</taxon>
        <taxon>Trichinella</taxon>
    </lineage>
</organism>
<reference evidence="1 2" key="1">
    <citation type="submission" date="2015-01" db="EMBL/GenBank/DDBJ databases">
        <title>Evolution of Trichinella species and genotypes.</title>
        <authorList>
            <person name="Korhonen P.K."/>
            <person name="Edoardo P."/>
            <person name="Giuseppe L.R."/>
            <person name="Gasser R.B."/>
        </authorList>
    </citation>
    <scope>NUCLEOTIDE SEQUENCE [LARGE SCALE GENOMIC DNA]</scope>
    <source>
        <strain evidence="1">ISS37</strain>
    </source>
</reference>
<dbReference type="InterPro" id="IPR036397">
    <property type="entry name" value="RNaseH_sf"/>
</dbReference>
<dbReference type="AlphaFoldDB" id="A0A0V0RVL6"/>
<comment type="caution">
    <text evidence="1">The sequence shown here is derived from an EMBL/GenBank/DDBJ whole genome shotgun (WGS) entry which is preliminary data.</text>
</comment>
<protein>
    <submittedName>
        <fullName evidence="1">Uncharacterized protein</fullName>
    </submittedName>
</protein>
<evidence type="ECO:0000313" key="1">
    <source>
        <dbReference type="EMBL" id="KRX18513.1"/>
    </source>
</evidence>
<dbReference type="Gene3D" id="3.30.420.10">
    <property type="entry name" value="Ribonuclease H-like superfamily/Ribonuclease H"/>
    <property type="match status" value="1"/>
</dbReference>